<accession>A0AAN9SBC1</accession>
<comment type="caution">
    <text evidence="2">The sequence shown here is derived from an EMBL/GenBank/DDBJ whole genome shotgun (WGS) entry which is preliminary data.</text>
</comment>
<dbReference type="EMBL" id="JAYMYS010000005">
    <property type="protein sequence ID" value="KAK7392219.1"/>
    <property type="molecule type" value="Genomic_DNA"/>
</dbReference>
<reference evidence="2 3" key="1">
    <citation type="submission" date="2024-01" db="EMBL/GenBank/DDBJ databases">
        <title>The genomes of 5 underutilized Papilionoideae crops provide insights into root nodulation and disease resistanc.</title>
        <authorList>
            <person name="Jiang F."/>
        </authorList>
    </citation>
    <scope>NUCLEOTIDE SEQUENCE [LARGE SCALE GENOMIC DNA]</scope>
    <source>
        <strain evidence="2">DUOXIRENSHENG_FW03</strain>
        <tissue evidence="2">Leaves</tissue>
    </source>
</reference>
<dbReference type="Proteomes" id="UP001386955">
    <property type="component" value="Unassembled WGS sequence"/>
</dbReference>
<feature type="region of interest" description="Disordered" evidence="1">
    <location>
        <begin position="58"/>
        <end position="77"/>
    </location>
</feature>
<protein>
    <submittedName>
        <fullName evidence="2">Uncharacterized protein</fullName>
    </submittedName>
</protein>
<evidence type="ECO:0000313" key="3">
    <source>
        <dbReference type="Proteomes" id="UP001386955"/>
    </source>
</evidence>
<gene>
    <name evidence="2" type="ORF">VNO78_20649</name>
</gene>
<keyword evidence="3" id="KW-1185">Reference proteome</keyword>
<evidence type="ECO:0000256" key="1">
    <source>
        <dbReference type="SAM" id="MobiDB-lite"/>
    </source>
</evidence>
<organism evidence="2 3">
    <name type="scientific">Psophocarpus tetragonolobus</name>
    <name type="common">Winged bean</name>
    <name type="synonym">Dolichos tetragonolobus</name>
    <dbReference type="NCBI Taxonomy" id="3891"/>
    <lineage>
        <taxon>Eukaryota</taxon>
        <taxon>Viridiplantae</taxon>
        <taxon>Streptophyta</taxon>
        <taxon>Embryophyta</taxon>
        <taxon>Tracheophyta</taxon>
        <taxon>Spermatophyta</taxon>
        <taxon>Magnoliopsida</taxon>
        <taxon>eudicotyledons</taxon>
        <taxon>Gunneridae</taxon>
        <taxon>Pentapetalae</taxon>
        <taxon>rosids</taxon>
        <taxon>fabids</taxon>
        <taxon>Fabales</taxon>
        <taxon>Fabaceae</taxon>
        <taxon>Papilionoideae</taxon>
        <taxon>50 kb inversion clade</taxon>
        <taxon>NPAAA clade</taxon>
        <taxon>indigoferoid/millettioid clade</taxon>
        <taxon>Phaseoleae</taxon>
        <taxon>Psophocarpus</taxon>
    </lineage>
</organism>
<dbReference type="AlphaFoldDB" id="A0AAN9SBC1"/>
<evidence type="ECO:0000313" key="2">
    <source>
        <dbReference type="EMBL" id="KAK7392219.1"/>
    </source>
</evidence>
<proteinExistence type="predicted"/>
<sequence length="145" mass="16028">MRRDFPLQKPQKTSTQVVEASCEPVSDADSKTNVNGRNILSMPMSAKYTQHVSIVGGSSIPPDNVPSLDTRGNSNTVQRNRRVKTTHMESDSGKSFLLSIISSSIIYNFIGTSSKACLYGSPCIQNMTTFWEELSKFLFRNCGLL</sequence>
<name>A0AAN9SBC1_PSOTE</name>